<accession>A0A955LW44</accession>
<reference evidence="2" key="2">
    <citation type="journal article" date="2021" name="Microbiome">
        <title>Successional dynamics and alternative stable states in a saline activated sludge microbial community over 9 years.</title>
        <authorList>
            <person name="Wang Y."/>
            <person name="Ye J."/>
            <person name="Ju F."/>
            <person name="Liu L."/>
            <person name="Boyd J.A."/>
            <person name="Deng Y."/>
            <person name="Parks D.H."/>
            <person name="Jiang X."/>
            <person name="Yin X."/>
            <person name="Woodcroft B.J."/>
            <person name="Tyson G.W."/>
            <person name="Hugenholtz P."/>
            <person name="Polz M.F."/>
            <person name="Zhang T."/>
        </authorList>
    </citation>
    <scope>NUCLEOTIDE SEQUENCE</scope>
    <source>
        <strain evidence="2">HKST-UBA02</strain>
    </source>
</reference>
<dbReference type="SUPFAM" id="SSF159888">
    <property type="entry name" value="YdhG-like"/>
    <property type="match status" value="1"/>
</dbReference>
<organism evidence="2 3">
    <name type="scientific">candidate division WWE3 bacterium</name>
    <dbReference type="NCBI Taxonomy" id="2053526"/>
    <lineage>
        <taxon>Bacteria</taxon>
        <taxon>Katanobacteria</taxon>
    </lineage>
</organism>
<comment type="caution">
    <text evidence="2">The sequence shown here is derived from an EMBL/GenBank/DDBJ whole genome shotgun (WGS) entry which is preliminary data.</text>
</comment>
<dbReference type="Gene3D" id="3.90.1150.200">
    <property type="match status" value="1"/>
</dbReference>
<protein>
    <submittedName>
        <fullName evidence="2">DUF1801 domain-containing protein</fullName>
    </submittedName>
</protein>
<sequence length="119" mass="14094">MAITTVDEYIQQFPKDTQQILDLVRKTIQKEAPQATEVINYQMPTFQMYKKNLVHFAGYDNHIGFYPTPSAIEEFKNDITKYKWAKGSVQFPIDQPMPVKLIKQMVQFRVKEMKQKYAR</sequence>
<evidence type="ECO:0000259" key="1">
    <source>
        <dbReference type="Pfam" id="PF08818"/>
    </source>
</evidence>
<dbReference type="AlphaFoldDB" id="A0A955LW44"/>
<dbReference type="Pfam" id="PF08818">
    <property type="entry name" value="DUF1801"/>
    <property type="match status" value="1"/>
</dbReference>
<reference evidence="2" key="1">
    <citation type="submission" date="2020-04" db="EMBL/GenBank/DDBJ databases">
        <authorList>
            <person name="Zhang T."/>
        </authorList>
    </citation>
    <scope>NUCLEOTIDE SEQUENCE</scope>
    <source>
        <strain evidence="2">HKST-UBA02</strain>
    </source>
</reference>
<dbReference type="Proteomes" id="UP000699691">
    <property type="component" value="Unassembled WGS sequence"/>
</dbReference>
<dbReference type="InterPro" id="IPR014922">
    <property type="entry name" value="YdhG-like"/>
</dbReference>
<name>A0A955LW44_UNCKA</name>
<dbReference type="EMBL" id="JAGQKY010000079">
    <property type="protein sequence ID" value="MCA9397610.1"/>
    <property type="molecule type" value="Genomic_DNA"/>
</dbReference>
<evidence type="ECO:0000313" key="2">
    <source>
        <dbReference type="EMBL" id="MCA9397610.1"/>
    </source>
</evidence>
<feature type="domain" description="YdhG-like" evidence="1">
    <location>
        <begin position="18"/>
        <end position="110"/>
    </location>
</feature>
<evidence type="ECO:0000313" key="3">
    <source>
        <dbReference type="Proteomes" id="UP000699691"/>
    </source>
</evidence>
<gene>
    <name evidence="2" type="ORF">KC573_02170</name>
</gene>
<proteinExistence type="predicted"/>